<dbReference type="Gene3D" id="3.10.20.90">
    <property type="entry name" value="Phosphatidylinositol 3-kinase Catalytic Subunit, Chain A, domain 1"/>
    <property type="match status" value="2"/>
</dbReference>
<feature type="domain" description="Ras-associating" evidence="3">
    <location>
        <begin position="227"/>
        <end position="332"/>
    </location>
</feature>
<dbReference type="EMBL" id="LR790761">
    <property type="protein sequence ID" value="CAB3266623.1"/>
    <property type="molecule type" value="mRNA"/>
</dbReference>
<dbReference type="InterPro" id="IPR001478">
    <property type="entry name" value="PDZ"/>
</dbReference>
<feature type="region of interest" description="Disordered" evidence="1">
    <location>
        <begin position="1080"/>
        <end position="1127"/>
    </location>
</feature>
<accession>A0A6F9DUD2</accession>
<dbReference type="Pfam" id="PF01843">
    <property type="entry name" value="DIL"/>
    <property type="match status" value="1"/>
</dbReference>
<feature type="compositionally biased region" description="Basic residues" evidence="1">
    <location>
        <begin position="161"/>
        <end position="170"/>
    </location>
</feature>
<name>A0A6F9DUD2_9ASCI</name>
<dbReference type="Gene3D" id="2.60.200.20">
    <property type="match status" value="1"/>
</dbReference>
<feature type="compositionally biased region" description="Polar residues" evidence="1">
    <location>
        <begin position="1354"/>
        <end position="1364"/>
    </location>
</feature>
<dbReference type="SMART" id="SM00228">
    <property type="entry name" value="PDZ"/>
    <property type="match status" value="1"/>
</dbReference>
<reference evidence="5" key="1">
    <citation type="submission" date="2020-04" db="EMBL/GenBank/DDBJ databases">
        <authorList>
            <person name="Neveu A P."/>
        </authorList>
    </citation>
    <scope>NUCLEOTIDE SEQUENCE</scope>
    <source>
        <tissue evidence="5">Whole embryo</tissue>
    </source>
</reference>
<feature type="compositionally biased region" description="Polar residues" evidence="1">
    <location>
        <begin position="1385"/>
        <end position="1395"/>
    </location>
</feature>
<feature type="compositionally biased region" description="Polar residues" evidence="1">
    <location>
        <begin position="1080"/>
        <end position="1092"/>
    </location>
</feature>
<dbReference type="InterPro" id="IPR028842">
    <property type="entry name" value="Afadin"/>
</dbReference>
<dbReference type="PANTHER" id="PTHR10398:SF2">
    <property type="entry name" value="AFADIN"/>
    <property type="match status" value="1"/>
</dbReference>
<evidence type="ECO:0000259" key="3">
    <source>
        <dbReference type="PROSITE" id="PS50200"/>
    </source>
</evidence>
<dbReference type="SMART" id="SM01132">
    <property type="entry name" value="DIL"/>
    <property type="match status" value="1"/>
</dbReference>
<dbReference type="SUPFAM" id="SSF49879">
    <property type="entry name" value="SMAD/FHA domain"/>
    <property type="match status" value="1"/>
</dbReference>
<evidence type="ECO:0000259" key="2">
    <source>
        <dbReference type="PROSITE" id="PS50106"/>
    </source>
</evidence>
<feature type="region of interest" description="Disordered" evidence="1">
    <location>
        <begin position="1354"/>
        <end position="1419"/>
    </location>
</feature>
<dbReference type="InterPro" id="IPR029071">
    <property type="entry name" value="Ubiquitin-like_domsf"/>
</dbReference>
<proteinExistence type="evidence at transcript level"/>
<dbReference type="SUPFAM" id="SSF50156">
    <property type="entry name" value="PDZ domain-like"/>
    <property type="match status" value="1"/>
</dbReference>
<evidence type="ECO:0000259" key="4">
    <source>
        <dbReference type="PROSITE" id="PS51126"/>
    </source>
</evidence>
<dbReference type="GO" id="GO:0005911">
    <property type="term" value="C:cell-cell junction"/>
    <property type="evidence" value="ECO:0007669"/>
    <property type="project" value="InterPro"/>
</dbReference>
<dbReference type="PANTHER" id="PTHR10398">
    <property type="entry name" value="AFADIN"/>
    <property type="match status" value="1"/>
</dbReference>
<evidence type="ECO:0000256" key="1">
    <source>
        <dbReference type="SAM" id="MobiDB-lite"/>
    </source>
</evidence>
<dbReference type="SUPFAM" id="SSF54236">
    <property type="entry name" value="Ubiquitin-like"/>
    <property type="match status" value="2"/>
</dbReference>
<evidence type="ECO:0000313" key="5">
    <source>
        <dbReference type="EMBL" id="CAB3266623.1"/>
    </source>
</evidence>
<protein>
    <submittedName>
        <fullName evidence="5">Afadin</fullName>
    </submittedName>
</protein>
<dbReference type="GO" id="GO:0007165">
    <property type="term" value="P:signal transduction"/>
    <property type="evidence" value="ECO:0007669"/>
    <property type="project" value="InterPro"/>
</dbReference>
<dbReference type="CDD" id="cd06789">
    <property type="entry name" value="PDZ_AFDN-like"/>
    <property type="match status" value="1"/>
</dbReference>
<dbReference type="InterPro" id="IPR037977">
    <property type="entry name" value="CBD_Afadin"/>
</dbReference>
<feature type="domain" description="Ras-associating" evidence="3">
    <location>
        <begin position="34"/>
        <end position="130"/>
    </location>
</feature>
<dbReference type="InterPro" id="IPR036034">
    <property type="entry name" value="PDZ_sf"/>
</dbReference>
<feature type="compositionally biased region" description="Basic and acidic residues" evidence="1">
    <location>
        <begin position="1370"/>
        <end position="1384"/>
    </location>
</feature>
<dbReference type="InterPro" id="IPR002710">
    <property type="entry name" value="Dilute_dom"/>
</dbReference>
<dbReference type="PROSITE" id="PS51126">
    <property type="entry name" value="DILUTE"/>
    <property type="match status" value="1"/>
</dbReference>
<dbReference type="CDD" id="cd01782">
    <property type="entry name" value="RA1_Afadin"/>
    <property type="match status" value="1"/>
</dbReference>
<dbReference type="PROSITE" id="PS50106">
    <property type="entry name" value="PDZ"/>
    <property type="match status" value="1"/>
</dbReference>
<feature type="domain" description="PDZ" evidence="2">
    <location>
        <begin position="979"/>
        <end position="1064"/>
    </location>
</feature>
<dbReference type="InterPro" id="IPR008984">
    <property type="entry name" value="SMAD_FHA_dom_sf"/>
</dbReference>
<dbReference type="Gene3D" id="2.30.42.10">
    <property type="match status" value="1"/>
</dbReference>
<feature type="region of interest" description="Disordered" evidence="1">
    <location>
        <begin position="157"/>
        <end position="186"/>
    </location>
</feature>
<feature type="domain" description="Dilute" evidence="4">
    <location>
        <begin position="628"/>
        <end position="878"/>
    </location>
</feature>
<gene>
    <name evidence="5" type="primary">Ssx2ip-001</name>
</gene>
<dbReference type="CDD" id="cd15471">
    <property type="entry name" value="Myo5p-like_CBD_afadin"/>
    <property type="match status" value="1"/>
</dbReference>
<dbReference type="PROSITE" id="PS50200">
    <property type="entry name" value="RA"/>
    <property type="match status" value="2"/>
</dbReference>
<dbReference type="Pfam" id="PF00595">
    <property type="entry name" value="PDZ"/>
    <property type="match status" value="1"/>
</dbReference>
<sequence length="1567" mass="176652">MDKTHKKLAASIKIWNESRLDLFRITKINEKNEFSGIVRFYHQDTSNNAKYATKCVRVSSSATTVDVITVLAEKFRSDMRMLTTPYYGLYEVHMDGESRKLGDHEYPLLVQLNWIKDDREGRFLLRHEENFKPVNLDSKGLYDESEDTVKGFKLTRNLTKKEKKNQKKREKAQPKVSADTGNSGTTQTVSAAKQLYNQVPESTFTRTVSNPEAVMKKRREQKLQKRGAKVLKIYGDTLNPEIPYKTLLLLPTDTTTTVIRDALNKYGFGHANTAGYQLIQVVLPPGSKPEECFEGGWGKETTLDDKDLPLVIFEKWQPHQGTLIFQLRKHILPQSKMSVDTAYDNSHIQSANFSNSGKNVQKIKPIEEQEVLPMFLELIKNQIVQHFITTNVSEVGKLNCTKKIQPVLWSTEDPLDTFCIITNMDGVVTITPHEASGQICVNRNSIDETKVLDHDDIVQIGKRILLFCKPAFRYSERDVYTKLNKFISFASNVASAYQQKGTDNVTLESTYSKPLSPIEKVPNKAEAKNLNTGPTDFNPRPQLLTKTVSSPSNHMKKIPSCITKLPVSLLLRNETMEQFFNRVLETHGHNLHFKLSTAYTIYLAARWLHEEYPDHTTVFVNMVTRKVNRIIQGCTSSVTELAFWMANISEILNFLRQDKDLHMTTNSAQDGFAKIVQICFRHIVQCMQKTLFSLMPAFLSRSDEDLPGNVGNVNMRKHKQNLEEPVMNDIRHMLSSAMSLLRKCRVNAALTIQLFSQLFHFINMWLFNKLVSSDTESRYLCSKKWGMFIRARLAMIEAWAEKQGLELAADCHLARITQATHLLQAPKYLSDDIAAISGTCFKLNSLQLQALLTNYTAEENENVVSSEMIEKVVSVAENSADELTRSDGRNIQLMEDPDLQLPFLLPEDGYSCDVVHGAPSGLVDFLQSFSEQGLCSFVLESDSNGSWTEYFTTHDLKLNRLSVQSDTPSPNLEGADILVVPIKKINGGMGLSIVAAKGVGSSSLGIYIRSVVKGGAAEMDGRIQAGDQLISVDGYSLIGVDQEKAAQLMTQTGHTAVLEVAKQGAIYHGLAMILNHSPPKQQHLSNEEQSCMQKDPSRTVLPAKSPQVPDSTFKDSGVEKNNLPTKNKSQIGTNIFYKSQNASQERTKIHSTRLPPKFKQSRTQSLIDVGNMAIDNPNYSSVEMLPQAEVTKASSKNIVQDDSEQTCEKHPQQLKVEIQKEPNNVKSTVNNVDKNCLTQKMDVKKFSTLPRYFKSSISQDRVRREKQEKTVQDELNALREEEIHELTDRLQQLSPLEKDRLKTLIQEREFHNKVQNEKLKILSDEDVPVEDFSDIPDRPDRDRFIQHEVTSPLTKNYSQSSQKMEAQAKSTDHKAQDLRLDKKSGTGNVSTSPLWSPTLKKPATSNSVVKGHEEGKNKQNKVNVAFGGPLCDSVPQRRVSNTRIRSGQQLKNSNKYPRPVSDGIFLSSMLQDDLGGFSANLTNQTVSYVTSKSNSGVIGSQELYNDPYQRKQDIRGTSNKQKEYDPSSLTFKDRQRMFQGGGVSPVTKPKSSKTLLKIEKKLGMEYP</sequence>
<organism evidence="5">
    <name type="scientific">Phallusia mammillata</name>
    <dbReference type="NCBI Taxonomy" id="59560"/>
    <lineage>
        <taxon>Eukaryota</taxon>
        <taxon>Metazoa</taxon>
        <taxon>Chordata</taxon>
        <taxon>Tunicata</taxon>
        <taxon>Ascidiacea</taxon>
        <taxon>Phlebobranchia</taxon>
        <taxon>Ascidiidae</taxon>
        <taxon>Phallusia</taxon>
    </lineage>
</organism>
<dbReference type="Pfam" id="PF00788">
    <property type="entry name" value="RA"/>
    <property type="match status" value="2"/>
</dbReference>
<dbReference type="InterPro" id="IPR000159">
    <property type="entry name" value="RA_dom"/>
</dbReference>
<dbReference type="SMART" id="SM00314">
    <property type="entry name" value="RA"/>
    <property type="match status" value="2"/>
</dbReference>